<organism evidence="2 3">
    <name type="scientific">Polymorphum gilvum (strain LMG 25793 / CGMCC 1.9160 / SL003B-26A1)</name>
    <dbReference type="NCBI Taxonomy" id="991905"/>
    <lineage>
        <taxon>Bacteria</taxon>
        <taxon>Pseudomonadati</taxon>
        <taxon>Pseudomonadota</taxon>
        <taxon>Alphaproteobacteria</taxon>
        <taxon>Rhodobacterales</taxon>
        <taxon>Paracoccaceae</taxon>
        <taxon>Polymorphum</taxon>
    </lineage>
</organism>
<keyword evidence="3" id="KW-1185">Reference proteome</keyword>
<dbReference type="EMBL" id="CP002568">
    <property type="protein sequence ID" value="ADZ72407.1"/>
    <property type="molecule type" value="Genomic_DNA"/>
</dbReference>
<evidence type="ECO:0000256" key="1">
    <source>
        <dbReference type="SAM" id="MobiDB-lite"/>
    </source>
</evidence>
<dbReference type="Proteomes" id="UP000008130">
    <property type="component" value="Chromosome"/>
</dbReference>
<evidence type="ECO:0000313" key="2">
    <source>
        <dbReference type="EMBL" id="ADZ72407.1"/>
    </source>
</evidence>
<protein>
    <recommendedName>
        <fullName evidence="4">Mu-like prophage FluMu N-terminal domain-containing protein</fullName>
    </recommendedName>
</protein>
<dbReference type="RefSeq" id="WP_013654716.1">
    <property type="nucleotide sequence ID" value="NC_015259.1"/>
</dbReference>
<gene>
    <name evidence="2" type="ordered locus">SL003B_3987</name>
</gene>
<dbReference type="SUPFAM" id="SSF160059">
    <property type="entry name" value="PriA/YqbF domain"/>
    <property type="match status" value="1"/>
</dbReference>
<dbReference type="HOGENOM" id="CLU_2452082_0_0_5"/>
<dbReference type="STRING" id="991905.SL003B_3987"/>
<evidence type="ECO:0000313" key="3">
    <source>
        <dbReference type="Proteomes" id="UP000008130"/>
    </source>
</evidence>
<evidence type="ECO:0008006" key="4">
    <source>
        <dbReference type="Google" id="ProtNLM"/>
    </source>
</evidence>
<dbReference type="KEGG" id="pgv:SL003B_3987"/>
<reference evidence="2 3" key="1">
    <citation type="journal article" date="2011" name="J. Bacteriol.">
        <title>Complete genome sequence of Polymorphum gilvum SL003B-26A1T, a crude oil-degrading bacterium from oil-polluted saline soil.</title>
        <authorList>
            <person name="Li S.G."/>
            <person name="Tang Y.Q."/>
            <person name="Nie Y."/>
            <person name="Cai M."/>
            <person name="Wu X.L."/>
        </authorList>
    </citation>
    <scope>NUCLEOTIDE SEQUENCE [LARGE SCALE GENOMIC DNA]</scope>
    <source>
        <strain evidence="3">LMG 25793 / CGMCC 1.9160 / SL003B-26A1</strain>
    </source>
</reference>
<name>F2J643_POLGS</name>
<accession>F2J643</accession>
<proteinExistence type="predicted"/>
<dbReference type="AlphaFoldDB" id="F2J643"/>
<feature type="region of interest" description="Disordered" evidence="1">
    <location>
        <begin position="1"/>
        <end position="31"/>
    </location>
</feature>
<sequence length="89" mass="9413">MTRSRTRRAATAPEESKPAAPGAGAGIETPPTIAPAAAGFLVVTSPRPRRRAGRAFGRDPLRIPLAGLGEDERRAIEADPLLFVRVEEA</sequence>